<keyword evidence="3 6" id="KW-0812">Transmembrane</keyword>
<protein>
    <submittedName>
        <fullName evidence="7">Tellurite resistance protein TerC</fullName>
    </submittedName>
</protein>
<organism evidence="7 8">
    <name type="scientific">Agitococcus lubricus</name>
    <dbReference type="NCBI Taxonomy" id="1077255"/>
    <lineage>
        <taxon>Bacteria</taxon>
        <taxon>Pseudomonadati</taxon>
        <taxon>Pseudomonadota</taxon>
        <taxon>Gammaproteobacteria</taxon>
        <taxon>Moraxellales</taxon>
        <taxon>Moraxellaceae</taxon>
        <taxon>Agitococcus</taxon>
    </lineage>
</organism>
<feature type="transmembrane region" description="Helical" evidence="6">
    <location>
        <begin position="234"/>
        <end position="252"/>
    </location>
</feature>
<dbReference type="Pfam" id="PF03741">
    <property type="entry name" value="TerC"/>
    <property type="match status" value="1"/>
</dbReference>
<dbReference type="OrthoDB" id="9783692at2"/>
<keyword evidence="5 6" id="KW-0472">Membrane</keyword>
<sequence>METLASPLLWTAFAVSVFAALAIDFYGLNKNSQQTVSFNSALKWSLVWFSLALAFGGLLWWETSNTLGSAVATEKAAEYFTGYLVEKSLAVDNVFVFLMIFSYFALPIHLQRRVLLYGILGAIILRAVMIFVGGWLLTEFHWLMYVFGAFLVLMGIKMWQGADEDSSLEDNKLLNWLKRHIPLSKDYDGEKFFTWENGKRVATPLFLVLIFVELSDVIFAVDSIPAIFAITSDPFIVLTSNIYAILGLRAMYFMLAGIADKFSLLNYGLAIVLVFIGTKMLLLDVFKIPALISLAVIITILSITMWLSLRKAKKDAQA</sequence>
<dbReference type="InterPro" id="IPR022369">
    <property type="entry name" value="Integral_membrane_TerC_rswitch"/>
</dbReference>
<evidence type="ECO:0000256" key="4">
    <source>
        <dbReference type="ARBA" id="ARBA00022989"/>
    </source>
</evidence>
<evidence type="ECO:0000313" key="8">
    <source>
        <dbReference type="Proteomes" id="UP000244223"/>
    </source>
</evidence>
<feature type="transmembrane region" description="Helical" evidence="6">
    <location>
        <begin position="6"/>
        <end position="29"/>
    </location>
</feature>
<feature type="transmembrane region" description="Helical" evidence="6">
    <location>
        <begin position="288"/>
        <end position="309"/>
    </location>
</feature>
<dbReference type="PANTHER" id="PTHR30238">
    <property type="entry name" value="MEMBRANE BOUND PREDICTED REDOX MODULATOR"/>
    <property type="match status" value="1"/>
</dbReference>
<evidence type="ECO:0000256" key="6">
    <source>
        <dbReference type="SAM" id="Phobius"/>
    </source>
</evidence>
<feature type="transmembrane region" description="Helical" evidence="6">
    <location>
        <begin position="205"/>
        <end position="228"/>
    </location>
</feature>
<dbReference type="InterPro" id="IPR005496">
    <property type="entry name" value="Integral_membrane_TerC"/>
</dbReference>
<feature type="transmembrane region" description="Helical" evidence="6">
    <location>
        <begin position="264"/>
        <end position="282"/>
    </location>
</feature>
<feature type="transmembrane region" description="Helical" evidence="6">
    <location>
        <begin position="115"/>
        <end position="136"/>
    </location>
</feature>
<feature type="transmembrane region" description="Helical" evidence="6">
    <location>
        <begin position="89"/>
        <end position="108"/>
    </location>
</feature>
<reference evidence="7 8" key="1">
    <citation type="submission" date="2018-04" db="EMBL/GenBank/DDBJ databases">
        <title>Genomic Encyclopedia of Archaeal and Bacterial Type Strains, Phase II (KMG-II): from individual species to whole genera.</title>
        <authorList>
            <person name="Goeker M."/>
        </authorList>
    </citation>
    <scope>NUCLEOTIDE SEQUENCE [LARGE SCALE GENOMIC DNA]</scope>
    <source>
        <strain evidence="7 8">DSM 5822</strain>
    </source>
</reference>
<dbReference type="RefSeq" id="WP_107864202.1">
    <property type="nucleotide sequence ID" value="NZ_QAON01000001.1"/>
</dbReference>
<gene>
    <name evidence="7" type="ORF">C8N29_101251</name>
</gene>
<evidence type="ECO:0000256" key="5">
    <source>
        <dbReference type="ARBA" id="ARBA00023136"/>
    </source>
</evidence>
<comment type="subcellular location">
    <subcellularLocation>
        <location evidence="1">Membrane</location>
        <topology evidence="1">Multi-pass membrane protein</topology>
    </subcellularLocation>
</comment>
<evidence type="ECO:0000313" key="7">
    <source>
        <dbReference type="EMBL" id="PTQ91179.1"/>
    </source>
</evidence>
<dbReference type="GO" id="GO:0016020">
    <property type="term" value="C:membrane"/>
    <property type="evidence" value="ECO:0007669"/>
    <property type="project" value="UniProtKB-SubCell"/>
</dbReference>
<feature type="transmembrane region" description="Helical" evidence="6">
    <location>
        <begin position="142"/>
        <end position="159"/>
    </location>
</feature>
<comment type="caution">
    <text evidence="7">The sequence shown here is derived from an EMBL/GenBank/DDBJ whole genome shotgun (WGS) entry which is preliminary data.</text>
</comment>
<keyword evidence="8" id="KW-1185">Reference proteome</keyword>
<accession>A0A2T5J3I1</accession>
<dbReference type="EMBL" id="QAON01000001">
    <property type="protein sequence ID" value="PTQ91179.1"/>
    <property type="molecule type" value="Genomic_DNA"/>
</dbReference>
<evidence type="ECO:0000256" key="3">
    <source>
        <dbReference type="ARBA" id="ARBA00022692"/>
    </source>
</evidence>
<evidence type="ECO:0000256" key="1">
    <source>
        <dbReference type="ARBA" id="ARBA00004141"/>
    </source>
</evidence>
<proteinExistence type="inferred from homology"/>
<name>A0A2T5J3I1_9GAMM</name>
<dbReference type="NCBIfam" id="TIGR03718">
    <property type="entry name" value="R_switched_Alx"/>
    <property type="match status" value="1"/>
</dbReference>
<dbReference type="PANTHER" id="PTHR30238:SF0">
    <property type="entry name" value="THYLAKOID MEMBRANE PROTEIN TERC, CHLOROPLASTIC"/>
    <property type="match status" value="1"/>
</dbReference>
<keyword evidence="4 6" id="KW-1133">Transmembrane helix</keyword>
<dbReference type="Proteomes" id="UP000244223">
    <property type="component" value="Unassembled WGS sequence"/>
</dbReference>
<comment type="similarity">
    <text evidence="2">Belongs to the TerC family.</text>
</comment>
<feature type="transmembrane region" description="Helical" evidence="6">
    <location>
        <begin position="41"/>
        <end position="61"/>
    </location>
</feature>
<evidence type="ECO:0000256" key="2">
    <source>
        <dbReference type="ARBA" id="ARBA00007511"/>
    </source>
</evidence>
<dbReference type="AlphaFoldDB" id="A0A2T5J3I1"/>